<keyword evidence="2 6" id="KW-0808">Transferase</keyword>
<evidence type="ECO:0000256" key="2">
    <source>
        <dbReference type="ARBA" id="ARBA00022679"/>
    </source>
</evidence>
<dbReference type="OrthoDB" id="5291879at2"/>
<dbReference type="SUPFAM" id="SSF56112">
    <property type="entry name" value="Protein kinase-like (PK-like)"/>
    <property type="match status" value="1"/>
</dbReference>
<proteinExistence type="inferred from homology"/>
<keyword evidence="5" id="KW-0067">ATP-binding</keyword>
<sequence length="292" mass="32231">MAMWDAIAQQIGEATSEPFAVDSTRNLGGGCINSVYWVSGGGRSFFVKSNDASLAWMFEAEAEGLEAMAATGTIRVPRPVCWGSAGGQAYLVLEHLEMGGSVPPERFGRELAAMHRSCADRFGWHRDNTIGSTAQPNGWMDDWIRFWRDRRLGFQLELAARNGAAKSLVSRGEELMECFPALFDRYTPVPSLLHGDLWGGNWASTSAGDPVIFDPATYYGDREADLAMTELFGGPGARFYDAYNAAWPVDEGYGVRRTLYNLYHILNHFNLFGGGYAAQADRMVGRLLSELR</sequence>
<comment type="similarity">
    <text evidence="1 6">Belongs to the fructosamine kinase family.</text>
</comment>
<dbReference type="FunFam" id="3.30.200.20:FF:000264">
    <property type="entry name" value="Protein-ribulosamine 3-kinase, chloroplastic"/>
    <property type="match status" value="1"/>
</dbReference>
<evidence type="ECO:0000256" key="3">
    <source>
        <dbReference type="ARBA" id="ARBA00022741"/>
    </source>
</evidence>
<gene>
    <name evidence="7" type="ORF">SAMN03097708_03080</name>
</gene>
<dbReference type="Gene3D" id="3.30.200.20">
    <property type="entry name" value="Phosphorylase Kinase, domain 1"/>
    <property type="match status" value="1"/>
</dbReference>
<evidence type="ECO:0000256" key="4">
    <source>
        <dbReference type="ARBA" id="ARBA00022777"/>
    </source>
</evidence>
<dbReference type="InterPro" id="IPR011009">
    <property type="entry name" value="Kinase-like_dom_sf"/>
</dbReference>
<dbReference type="PANTHER" id="PTHR12149:SF8">
    <property type="entry name" value="PROTEIN-RIBULOSAMINE 3-KINASE"/>
    <property type="match status" value="1"/>
</dbReference>
<keyword evidence="3" id="KW-0547">Nucleotide-binding</keyword>
<evidence type="ECO:0000313" key="7">
    <source>
        <dbReference type="EMBL" id="SCZ67056.1"/>
    </source>
</evidence>
<organism evidence="7 8">
    <name type="scientific">Thiohalomonas denitrificans</name>
    <dbReference type="NCBI Taxonomy" id="415747"/>
    <lineage>
        <taxon>Bacteria</taxon>
        <taxon>Pseudomonadati</taxon>
        <taxon>Pseudomonadota</taxon>
        <taxon>Gammaproteobacteria</taxon>
        <taxon>Thiohalomonadales</taxon>
        <taxon>Thiohalomonadaceae</taxon>
        <taxon>Thiohalomonas</taxon>
    </lineage>
</organism>
<dbReference type="Proteomes" id="UP000199648">
    <property type="component" value="Unassembled WGS sequence"/>
</dbReference>
<keyword evidence="8" id="KW-1185">Reference proteome</keyword>
<evidence type="ECO:0000256" key="1">
    <source>
        <dbReference type="ARBA" id="ARBA00009460"/>
    </source>
</evidence>
<evidence type="ECO:0000313" key="8">
    <source>
        <dbReference type="Proteomes" id="UP000199648"/>
    </source>
</evidence>
<dbReference type="AlphaFoldDB" id="A0A1G5QZB1"/>
<evidence type="ECO:0000256" key="6">
    <source>
        <dbReference type="PIRNR" id="PIRNR006221"/>
    </source>
</evidence>
<dbReference type="Pfam" id="PF03881">
    <property type="entry name" value="Fructosamin_kin"/>
    <property type="match status" value="1"/>
</dbReference>
<dbReference type="Gene3D" id="3.90.1200.10">
    <property type="match status" value="1"/>
</dbReference>
<dbReference type="PIRSF" id="PIRSF006221">
    <property type="entry name" value="Ketosamine-3-kinase"/>
    <property type="match status" value="1"/>
</dbReference>
<evidence type="ECO:0000256" key="5">
    <source>
        <dbReference type="ARBA" id="ARBA00022840"/>
    </source>
</evidence>
<dbReference type="RefSeq" id="WP_092998945.1">
    <property type="nucleotide sequence ID" value="NZ_FMWD01000013.1"/>
</dbReference>
<dbReference type="GO" id="GO:0016301">
    <property type="term" value="F:kinase activity"/>
    <property type="evidence" value="ECO:0007669"/>
    <property type="project" value="UniProtKB-UniRule"/>
</dbReference>
<dbReference type="GO" id="GO:0005737">
    <property type="term" value="C:cytoplasm"/>
    <property type="evidence" value="ECO:0007669"/>
    <property type="project" value="UniProtKB-ARBA"/>
</dbReference>
<protein>
    <submittedName>
        <fullName evidence="7">Fructosamine-3-kinase</fullName>
    </submittedName>
</protein>
<dbReference type="GO" id="GO:0005524">
    <property type="term" value="F:ATP binding"/>
    <property type="evidence" value="ECO:0007669"/>
    <property type="project" value="UniProtKB-KW"/>
</dbReference>
<dbReference type="InterPro" id="IPR016477">
    <property type="entry name" value="Fructo-/Ketosamine-3-kinase"/>
</dbReference>
<dbReference type="EMBL" id="FMWD01000013">
    <property type="protein sequence ID" value="SCZ67056.1"/>
    <property type="molecule type" value="Genomic_DNA"/>
</dbReference>
<name>A0A1G5QZB1_9GAMM</name>
<dbReference type="PANTHER" id="PTHR12149">
    <property type="entry name" value="FRUCTOSAMINE 3 KINASE-RELATED PROTEIN"/>
    <property type="match status" value="1"/>
</dbReference>
<dbReference type="STRING" id="415747.SAMN03097708_03080"/>
<keyword evidence="4 6" id="KW-0418">Kinase</keyword>
<reference evidence="7 8" key="1">
    <citation type="submission" date="2016-10" db="EMBL/GenBank/DDBJ databases">
        <authorList>
            <person name="de Groot N.N."/>
        </authorList>
    </citation>
    <scope>NUCLEOTIDE SEQUENCE [LARGE SCALE GENOMIC DNA]</scope>
    <source>
        <strain evidence="7 8">HLD2</strain>
    </source>
</reference>
<accession>A0A1G5QZB1</accession>